<sequence length="59" mass="6634">MFQIHQEPKSETECLSNIKEFLKGCGALRVETFDANDLYQGQNFNKILSSLVALNKVTA</sequence>
<name>A0A401PTL5_SCYTO</name>
<dbReference type="InterPro" id="IPR036872">
    <property type="entry name" value="CH_dom_sf"/>
</dbReference>
<protein>
    <recommendedName>
        <fullName evidence="3">Calponin-homology (CH) domain-containing protein</fullName>
    </recommendedName>
</protein>
<evidence type="ECO:0008006" key="3">
    <source>
        <dbReference type="Google" id="ProtNLM"/>
    </source>
</evidence>
<dbReference type="EMBL" id="BFAA01008814">
    <property type="protein sequence ID" value="GCB76455.1"/>
    <property type="molecule type" value="Genomic_DNA"/>
</dbReference>
<dbReference type="OrthoDB" id="6019202at2759"/>
<dbReference type="Proteomes" id="UP000288216">
    <property type="component" value="Unassembled WGS sequence"/>
</dbReference>
<dbReference type="SUPFAM" id="SSF47576">
    <property type="entry name" value="Calponin-homology domain, CH-domain"/>
    <property type="match status" value="1"/>
</dbReference>
<keyword evidence="2" id="KW-1185">Reference proteome</keyword>
<accession>A0A401PTL5</accession>
<feature type="non-terminal residue" evidence="1">
    <location>
        <position position="59"/>
    </location>
</feature>
<organism evidence="1 2">
    <name type="scientific">Scyliorhinus torazame</name>
    <name type="common">Cloudy catshark</name>
    <name type="synonym">Catulus torazame</name>
    <dbReference type="NCBI Taxonomy" id="75743"/>
    <lineage>
        <taxon>Eukaryota</taxon>
        <taxon>Metazoa</taxon>
        <taxon>Chordata</taxon>
        <taxon>Craniata</taxon>
        <taxon>Vertebrata</taxon>
        <taxon>Chondrichthyes</taxon>
        <taxon>Elasmobranchii</taxon>
        <taxon>Galeomorphii</taxon>
        <taxon>Galeoidea</taxon>
        <taxon>Carcharhiniformes</taxon>
        <taxon>Scyliorhinidae</taxon>
        <taxon>Scyliorhinus</taxon>
    </lineage>
</organism>
<evidence type="ECO:0000313" key="1">
    <source>
        <dbReference type="EMBL" id="GCB76455.1"/>
    </source>
</evidence>
<evidence type="ECO:0000313" key="2">
    <source>
        <dbReference type="Proteomes" id="UP000288216"/>
    </source>
</evidence>
<comment type="caution">
    <text evidence="1">The sequence shown here is derived from an EMBL/GenBank/DDBJ whole genome shotgun (WGS) entry which is preliminary data.</text>
</comment>
<proteinExistence type="predicted"/>
<reference evidence="1 2" key="1">
    <citation type="journal article" date="2018" name="Nat. Ecol. Evol.">
        <title>Shark genomes provide insights into elasmobranch evolution and the origin of vertebrates.</title>
        <authorList>
            <person name="Hara Y"/>
            <person name="Yamaguchi K"/>
            <person name="Onimaru K"/>
            <person name="Kadota M"/>
            <person name="Koyanagi M"/>
            <person name="Keeley SD"/>
            <person name="Tatsumi K"/>
            <person name="Tanaka K"/>
            <person name="Motone F"/>
            <person name="Kageyama Y"/>
            <person name="Nozu R"/>
            <person name="Adachi N"/>
            <person name="Nishimura O"/>
            <person name="Nakagawa R"/>
            <person name="Tanegashima C"/>
            <person name="Kiyatake I"/>
            <person name="Matsumoto R"/>
            <person name="Murakumo K"/>
            <person name="Nishida K"/>
            <person name="Terakita A"/>
            <person name="Kuratani S"/>
            <person name="Sato K"/>
            <person name="Hyodo S Kuraku.S."/>
        </authorList>
    </citation>
    <scope>NUCLEOTIDE SEQUENCE [LARGE SCALE GENOMIC DNA]</scope>
</reference>
<dbReference type="Gene3D" id="1.10.418.10">
    <property type="entry name" value="Calponin-like domain"/>
    <property type="match status" value="1"/>
</dbReference>
<dbReference type="AlphaFoldDB" id="A0A401PTL5"/>
<gene>
    <name evidence="1" type="ORF">scyTo_0015490</name>
</gene>
<dbReference type="STRING" id="75743.A0A401PTL5"/>